<gene>
    <name evidence="3" type="ORF">QLH52_04820</name>
</gene>
<sequence>MSKAFNKPLLKLAMIAITGLPVSASACGSDPFLGEICTFSFNFCPRGYLEAAGQTLSIAQNTALFSLLGTQYGGDGQTTFMLPDLRGRSPIGVGQGPGLSPISIGQEIGIDFVTLQPSQMPLHSHGAQTFLDNVSATIDAVSTAGNKSTPSGNVLAASTSRDNIYSSDAPNASLKANIIKFTGRPTTSVQPAGQSLPFDNRSPALGITYCVATQGIFPGRN</sequence>
<reference evidence="3 4" key="1">
    <citation type="submission" date="2023-11" db="EMBL/GenBank/DDBJ databases">
        <authorList>
            <person name="Ouyang M.-Y."/>
        </authorList>
    </citation>
    <scope>NUCLEOTIDE SEQUENCE [LARGE SCALE GENOMIC DNA]</scope>
    <source>
        <strain evidence="3 4">OY6</strain>
    </source>
</reference>
<evidence type="ECO:0000256" key="1">
    <source>
        <dbReference type="SAM" id="SignalP"/>
    </source>
</evidence>
<feature type="signal peptide" evidence="1">
    <location>
        <begin position="1"/>
        <end position="26"/>
    </location>
</feature>
<evidence type="ECO:0000313" key="4">
    <source>
        <dbReference type="Proteomes" id="UP001284537"/>
    </source>
</evidence>
<name>A0ABU4UAY7_9GAMM</name>
<keyword evidence="1" id="KW-0732">Signal</keyword>
<comment type="caution">
    <text evidence="3">The sequence shown here is derived from an EMBL/GenBank/DDBJ whole genome shotgun (WGS) entry which is preliminary data.</text>
</comment>
<dbReference type="Pfam" id="PF07484">
    <property type="entry name" value="Collar"/>
    <property type="match status" value="1"/>
</dbReference>
<proteinExistence type="predicted"/>
<dbReference type="EMBL" id="JAXARY010000003">
    <property type="protein sequence ID" value="MDX8126593.1"/>
    <property type="molecule type" value="Genomic_DNA"/>
</dbReference>
<dbReference type="SUPFAM" id="SSF88874">
    <property type="entry name" value="Receptor-binding domain of short tail fibre protein gp12"/>
    <property type="match status" value="1"/>
</dbReference>
<organism evidence="3 4">
    <name type="scientific">Methylomonas defluvii</name>
    <dbReference type="NCBI Taxonomy" id="3045149"/>
    <lineage>
        <taxon>Bacteria</taxon>
        <taxon>Pseudomonadati</taxon>
        <taxon>Pseudomonadota</taxon>
        <taxon>Gammaproteobacteria</taxon>
        <taxon>Methylococcales</taxon>
        <taxon>Methylococcaceae</taxon>
        <taxon>Methylomonas</taxon>
    </lineage>
</organism>
<evidence type="ECO:0000313" key="3">
    <source>
        <dbReference type="EMBL" id="MDX8126593.1"/>
    </source>
</evidence>
<feature type="domain" description="Phage tail collar" evidence="2">
    <location>
        <begin position="34"/>
        <end position="90"/>
    </location>
</feature>
<keyword evidence="4" id="KW-1185">Reference proteome</keyword>
<evidence type="ECO:0000259" key="2">
    <source>
        <dbReference type="Pfam" id="PF07484"/>
    </source>
</evidence>
<feature type="chain" id="PRO_5047298333" evidence="1">
    <location>
        <begin position="27"/>
        <end position="221"/>
    </location>
</feature>
<dbReference type="Gene3D" id="3.90.1340.10">
    <property type="entry name" value="Phage tail collar domain"/>
    <property type="match status" value="1"/>
</dbReference>
<protein>
    <submittedName>
        <fullName evidence="3">Tail fiber protein</fullName>
    </submittedName>
</protein>
<dbReference type="Proteomes" id="UP001284537">
    <property type="component" value="Unassembled WGS sequence"/>
</dbReference>
<dbReference type="InterPro" id="IPR037053">
    <property type="entry name" value="Phage_tail_collar_dom_sf"/>
</dbReference>
<dbReference type="PROSITE" id="PS51257">
    <property type="entry name" value="PROKAR_LIPOPROTEIN"/>
    <property type="match status" value="1"/>
</dbReference>
<dbReference type="InterPro" id="IPR011083">
    <property type="entry name" value="Phage_tail_collar_dom"/>
</dbReference>
<dbReference type="RefSeq" id="WP_205454198.1">
    <property type="nucleotide sequence ID" value="NZ_JAXARY010000003.1"/>
</dbReference>
<accession>A0ABU4UAY7</accession>